<evidence type="ECO:0000313" key="3">
    <source>
        <dbReference type="EMBL" id="MBI2877613.1"/>
    </source>
</evidence>
<keyword evidence="1" id="KW-1133">Transmembrane helix</keyword>
<reference evidence="3" key="1">
    <citation type="submission" date="2020-07" db="EMBL/GenBank/DDBJ databases">
        <title>Huge and variable diversity of episymbiotic CPR bacteria and DPANN archaea in groundwater ecosystems.</title>
        <authorList>
            <person name="He C.Y."/>
            <person name="Keren R."/>
            <person name="Whittaker M."/>
            <person name="Farag I.F."/>
            <person name="Doudna J."/>
            <person name="Cate J.H.D."/>
            <person name="Banfield J.F."/>
        </authorList>
    </citation>
    <scope>NUCLEOTIDE SEQUENCE</scope>
    <source>
        <strain evidence="3">NC_groundwater_672_Ag_B-0.1um_62_36</strain>
    </source>
</reference>
<keyword evidence="1" id="KW-0812">Transmembrane</keyword>
<dbReference type="AlphaFoldDB" id="A0A932CQG6"/>
<dbReference type="SMART" id="SM00909">
    <property type="entry name" value="Germane"/>
    <property type="match status" value="1"/>
</dbReference>
<accession>A0A932CQG6</accession>
<evidence type="ECO:0000256" key="1">
    <source>
        <dbReference type="SAM" id="Phobius"/>
    </source>
</evidence>
<comment type="caution">
    <text evidence="3">The sequence shown here is derived from an EMBL/GenBank/DDBJ whole genome shotgun (WGS) entry which is preliminary data.</text>
</comment>
<dbReference type="Proteomes" id="UP000769766">
    <property type="component" value="Unassembled WGS sequence"/>
</dbReference>
<gene>
    <name evidence="3" type="ORF">HYY20_12105</name>
</gene>
<keyword evidence="1" id="KW-0472">Membrane</keyword>
<proteinExistence type="predicted"/>
<dbReference type="EMBL" id="JACPRF010000370">
    <property type="protein sequence ID" value="MBI2877613.1"/>
    <property type="molecule type" value="Genomic_DNA"/>
</dbReference>
<evidence type="ECO:0000259" key="2">
    <source>
        <dbReference type="SMART" id="SM00909"/>
    </source>
</evidence>
<sequence length="205" mass="22123">MASRPIGSRWDRLAAHKGPLILAGIGLLVGVAALVFFLVWREKGSPERAEVSPTLPLNQPLQRKQVRLFFSSVGGEALVSEEREIQMPVEPEAQARAILGELIKGSGSGTLGPTIPPGVTLREVFLDPAQGCVYVDFSQELARNHPGGSQTEALTVFSIVNSLILNLPFKKVQILIEGKEVETLAGHIFIQGPLEADASWVQNRG</sequence>
<evidence type="ECO:0000313" key="4">
    <source>
        <dbReference type="Proteomes" id="UP000769766"/>
    </source>
</evidence>
<name>A0A932CQG6_UNCTE</name>
<dbReference type="InterPro" id="IPR019606">
    <property type="entry name" value="GerMN"/>
</dbReference>
<dbReference type="Pfam" id="PF10646">
    <property type="entry name" value="Germane"/>
    <property type="match status" value="1"/>
</dbReference>
<protein>
    <submittedName>
        <fullName evidence="3">GerMN domain-containing protein</fullName>
    </submittedName>
</protein>
<organism evidence="3 4">
    <name type="scientific">Tectimicrobiota bacterium</name>
    <dbReference type="NCBI Taxonomy" id="2528274"/>
    <lineage>
        <taxon>Bacteria</taxon>
        <taxon>Pseudomonadati</taxon>
        <taxon>Nitrospinota/Tectimicrobiota group</taxon>
        <taxon>Candidatus Tectimicrobiota</taxon>
    </lineage>
</organism>
<feature type="transmembrane region" description="Helical" evidence="1">
    <location>
        <begin position="20"/>
        <end position="40"/>
    </location>
</feature>
<feature type="domain" description="GerMN" evidence="2">
    <location>
        <begin position="95"/>
        <end position="185"/>
    </location>
</feature>